<evidence type="ECO:0000313" key="4">
    <source>
        <dbReference type="EMBL" id="QNF31754.1"/>
    </source>
</evidence>
<keyword evidence="2" id="KW-0560">Oxidoreductase</keyword>
<dbReference type="Gene3D" id="3.40.50.720">
    <property type="entry name" value="NAD(P)-binding Rossmann-like Domain"/>
    <property type="match status" value="1"/>
</dbReference>
<dbReference type="InterPro" id="IPR036291">
    <property type="entry name" value="NAD(P)-bd_dom_sf"/>
</dbReference>
<dbReference type="CDD" id="cd05233">
    <property type="entry name" value="SDR_c"/>
    <property type="match status" value="1"/>
</dbReference>
<sequence>MKTALITGASGGIGYEFAKLFAQRQHNLVLVARSEAKLNQIAGELQSAYHVQVTVVAQDLSQPQAATIVYASLKARNIDVDYLVNNAGFGDFGFFVETNWAKEEQMINLNITALTHFTKLFVRDMVERRRGRILNIASTAAFQPGPLMAVYFATKAYVLSFSEAIANELQGTGITVTALCPGPTESGFLQAAALEESKLFKGKKISSAAEVAAYGYRAFMAGKTVAIPGFRNWLLANSARFVPRKLLTALVRKMSEREKAKPS</sequence>
<dbReference type="PRINTS" id="PR00081">
    <property type="entry name" value="GDHRDH"/>
</dbReference>
<dbReference type="RefSeq" id="WP_185272540.1">
    <property type="nucleotide sequence ID" value="NZ_CP055156.1"/>
</dbReference>
<evidence type="ECO:0000256" key="3">
    <source>
        <dbReference type="RuleBase" id="RU000363"/>
    </source>
</evidence>
<dbReference type="KEGG" id="aswu:HUW51_03085"/>
<accession>A0A7G7G3M0</accession>
<gene>
    <name evidence="4" type="ORF">HUW51_03085</name>
</gene>
<organism evidence="4 5">
    <name type="scientific">Adhaeribacter swui</name>
    <dbReference type="NCBI Taxonomy" id="2086471"/>
    <lineage>
        <taxon>Bacteria</taxon>
        <taxon>Pseudomonadati</taxon>
        <taxon>Bacteroidota</taxon>
        <taxon>Cytophagia</taxon>
        <taxon>Cytophagales</taxon>
        <taxon>Hymenobacteraceae</taxon>
        <taxon>Adhaeribacter</taxon>
    </lineage>
</organism>
<dbReference type="InterPro" id="IPR002347">
    <property type="entry name" value="SDR_fam"/>
</dbReference>
<dbReference type="EMBL" id="CP055156">
    <property type="protein sequence ID" value="QNF31754.1"/>
    <property type="molecule type" value="Genomic_DNA"/>
</dbReference>
<dbReference type="GO" id="GO:0016491">
    <property type="term" value="F:oxidoreductase activity"/>
    <property type="evidence" value="ECO:0007669"/>
    <property type="project" value="UniProtKB-KW"/>
</dbReference>
<keyword evidence="5" id="KW-1185">Reference proteome</keyword>
<proteinExistence type="inferred from homology"/>
<dbReference type="AlphaFoldDB" id="A0A7G7G3M0"/>
<protein>
    <submittedName>
        <fullName evidence="4">SDR family oxidoreductase</fullName>
    </submittedName>
</protein>
<dbReference type="Proteomes" id="UP000515237">
    <property type="component" value="Chromosome"/>
</dbReference>
<dbReference type="SUPFAM" id="SSF51735">
    <property type="entry name" value="NAD(P)-binding Rossmann-fold domains"/>
    <property type="match status" value="1"/>
</dbReference>
<comment type="similarity">
    <text evidence="1 3">Belongs to the short-chain dehydrogenases/reductases (SDR) family.</text>
</comment>
<evidence type="ECO:0000313" key="5">
    <source>
        <dbReference type="Proteomes" id="UP000515237"/>
    </source>
</evidence>
<evidence type="ECO:0000256" key="2">
    <source>
        <dbReference type="ARBA" id="ARBA00023002"/>
    </source>
</evidence>
<name>A0A7G7G3M0_9BACT</name>
<reference evidence="4 5" key="1">
    <citation type="journal article" date="2018" name="Int. J. Syst. Evol. Microbiol.">
        <title>Adhaeribacter swui sp. nov., isolated from wet mud.</title>
        <authorList>
            <person name="Kim D.U."/>
            <person name="Kim K.W."/>
            <person name="Kang M.S."/>
            <person name="Kim J.Y."/>
            <person name="Jang J.H."/>
            <person name="Kim M.K."/>
        </authorList>
    </citation>
    <scope>NUCLEOTIDE SEQUENCE [LARGE SCALE GENOMIC DNA]</scope>
    <source>
        <strain evidence="4 5">KCTC 52873</strain>
    </source>
</reference>
<dbReference type="PIRSF" id="PIRSF000126">
    <property type="entry name" value="11-beta-HSD1"/>
    <property type="match status" value="1"/>
</dbReference>
<dbReference type="Pfam" id="PF00106">
    <property type="entry name" value="adh_short"/>
    <property type="match status" value="1"/>
</dbReference>
<dbReference type="PANTHER" id="PTHR43086:SF3">
    <property type="entry name" value="NADP-DEPENDENT 3-HYDROXY ACID DEHYDROGENASE YDFG"/>
    <property type="match status" value="1"/>
</dbReference>
<dbReference type="PANTHER" id="PTHR43086">
    <property type="entry name" value="VERY-LONG-CHAIN 3-OXOOACYL-COA REDUCTASE"/>
    <property type="match status" value="1"/>
</dbReference>
<evidence type="ECO:0000256" key="1">
    <source>
        <dbReference type="ARBA" id="ARBA00006484"/>
    </source>
</evidence>
<dbReference type="PRINTS" id="PR00080">
    <property type="entry name" value="SDRFAMILY"/>
</dbReference>